<proteinExistence type="predicted"/>
<keyword evidence="3" id="KW-1185">Reference proteome</keyword>
<name>A0ABX8DG22_9GAMM</name>
<protein>
    <submittedName>
        <fullName evidence="2">Uncharacterized protein</fullName>
    </submittedName>
</protein>
<reference evidence="2 3" key="1">
    <citation type="journal article" date="2012" name="Int. J. Syst. Evol. Microbiol.">
        <title>Shewanella dokdonensis sp. nov., isolated from seawater.</title>
        <authorList>
            <person name="Sung H.R."/>
            <person name="Yoon J.H."/>
            <person name="Ghim S.Y."/>
        </authorList>
    </citation>
    <scope>NUCLEOTIDE SEQUENCE [LARGE SCALE GENOMIC DNA]</scope>
    <source>
        <strain evidence="2 3">DSM 23626</strain>
    </source>
</reference>
<gene>
    <name evidence="2" type="ORF">KHX94_17165</name>
</gene>
<organism evidence="2 3">
    <name type="scientific">Shewanella dokdonensis</name>
    <dbReference type="NCBI Taxonomy" id="712036"/>
    <lineage>
        <taxon>Bacteria</taxon>
        <taxon>Pseudomonadati</taxon>
        <taxon>Pseudomonadota</taxon>
        <taxon>Gammaproteobacteria</taxon>
        <taxon>Alteromonadales</taxon>
        <taxon>Shewanellaceae</taxon>
        <taxon>Shewanella</taxon>
    </lineage>
</organism>
<sequence>MKLFTYSVTAVTADRHRQKSAETPERQHSRPQPQDDMRSQRMGRRGSTENKLMTQELEIGLQKTLEANLYCRDGYYELERLVLQDRAELRGECHEGASKQDIQHFGYGKYTEQQKQ</sequence>
<dbReference type="EMBL" id="CP074572">
    <property type="protein sequence ID" value="QVK22887.1"/>
    <property type="molecule type" value="Genomic_DNA"/>
</dbReference>
<feature type="region of interest" description="Disordered" evidence="1">
    <location>
        <begin position="1"/>
        <end position="53"/>
    </location>
</feature>
<evidence type="ECO:0000313" key="3">
    <source>
        <dbReference type="Proteomes" id="UP000676428"/>
    </source>
</evidence>
<accession>A0ABX8DG22</accession>
<evidence type="ECO:0000313" key="2">
    <source>
        <dbReference type="EMBL" id="QVK22887.1"/>
    </source>
</evidence>
<dbReference type="RefSeq" id="WP_213681533.1">
    <property type="nucleotide sequence ID" value="NZ_CP074572.1"/>
</dbReference>
<evidence type="ECO:0000256" key="1">
    <source>
        <dbReference type="SAM" id="MobiDB-lite"/>
    </source>
</evidence>
<feature type="compositionally biased region" description="Polar residues" evidence="1">
    <location>
        <begin position="1"/>
        <end position="10"/>
    </location>
</feature>
<feature type="compositionally biased region" description="Basic and acidic residues" evidence="1">
    <location>
        <begin position="13"/>
        <end position="39"/>
    </location>
</feature>
<dbReference type="Proteomes" id="UP000676428">
    <property type="component" value="Chromosome"/>
</dbReference>